<dbReference type="RefSeq" id="WP_183820836.1">
    <property type="nucleotide sequence ID" value="NZ_JACIGW010000001.1"/>
</dbReference>
<dbReference type="EMBL" id="JACIHM010000001">
    <property type="protein sequence ID" value="MBB4445906.1"/>
    <property type="molecule type" value="Genomic_DNA"/>
</dbReference>
<dbReference type="Gene3D" id="3.40.50.2000">
    <property type="entry name" value="Glycogen Phosphorylase B"/>
    <property type="match status" value="1"/>
</dbReference>
<proteinExistence type="predicted"/>
<dbReference type="Pfam" id="PF13692">
    <property type="entry name" value="Glyco_trans_1_4"/>
    <property type="match status" value="1"/>
</dbReference>
<evidence type="ECO:0000313" key="4">
    <source>
        <dbReference type="Proteomes" id="UP000520770"/>
    </source>
</evidence>
<accession>A0A7W6TDI0</accession>
<evidence type="ECO:0000313" key="6">
    <source>
        <dbReference type="Proteomes" id="UP000576087"/>
    </source>
</evidence>
<evidence type="ECO:0000313" key="2">
    <source>
        <dbReference type="EMBL" id="MBB4411217.1"/>
    </source>
</evidence>
<dbReference type="EMBL" id="JACIGY010000001">
    <property type="protein sequence ID" value="MBB4411217.1"/>
    <property type="molecule type" value="Genomic_DNA"/>
</dbReference>
<keyword evidence="5" id="KW-1185">Reference proteome</keyword>
<dbReference type="GO" id="GO:0016740">
    <property type="term" value="F:transferase activity"/>
    <property type="evidence" value="ECO:0007669"/>
    <property type="project" value="UniProtKB-KW"/>
</dbReference>
<dbReference type="Proteomes" id="UP000524535">
    <property type="component" value="Unassembled WGS sequence"/>
</dbReference>
<gene>
    <name evidence="2" type="ORF">GGE31_001688</name>
    <name evidence="1" type="ORF">GGE33_000097</name>
    <name evidence="3" type="ORF">GGE35_001688</name>
</gene>
<evidence type="ECO:0000313" key="1">
    <source>
        <dbReference type="EMBL" id="MBB4346389.1"/>
    </source>
</evidence>
<name>A0A7W6TDI0_9HYPH</name>
<dbReference type="Proteomes" id="UP000520770">
    <property type="component" value="Unassembled WGS sequence"/>
</dbReference>
<dbReference type="AlphaFoldDB" id="A0A7W6TDI0"/>
<dbReference type="EMBL" id="JACIGW010000001">
    <property type="protein sequence ID" value="MBB4346389.1"/>
    <property type="molecule type" value="Genomic_DNA"/>
</dbReference>
<dbReference type="SUPFAM" id="SSF53756">
    <property type="entry name" value="UDP-Glycosyltransferase/glycogen phosphorylase"/>
    <property type="match status" value="1"/>
</dbReference>
<reference evidence="4 5" key="1">
    <citation type="submission" date="2020-08" db="EMBL/GenBank/DDBJ databases">
        <title>Genomic Encyclopedia of Type Strains, Phase IV (KMG-V): Genome sequencing to study the core and pangenomes of soil and plant-associated prokaryotes.</title>
        <authorList>
            <person name="Whitman W."/>
        </authorList>
    </citation>
    <scope>NUCLEOTIDE SEQUENCE [LARGE SCALE GENOMIC DNA]</scope>
    <source>
        <strain evidence="2 5">SEMIA 444</strain>
        <strain evidence="1 4">SEMIA 448</strain>
        <strain evidence="3 6">SEMIA 452</strain>
    </source>
</reference>
<sequence>MTRYLVLRSDATTVCGVEAFTRNLAIQLGSRASSDVMDGSFRRLSERLAEADAIVFNFPIVAWKKRLVEPFATAALAKLKRKRVIVILHEWASLDWKRRLILWPVILLADAILFSAPEVRREWLGSRYPVGKKAIAVIPIPPNLLPSGHEKAGPAALAIRALRAGGRTIIGQFGSIYPKKNCAELLAIARALVDEGQDVGVAFVGSFIKGMDNVEEDFRARVEALDLGDRVMVTGYLSTDEEVFAACREVDIFCYRFTEGLTARRGSVLAAALGGRIVVTNAPADPAGLEHHTLFQSLIGNGNIVLCQHDADAGAMANAIRDVIGRVPPPLNIDAEIASLWYAIIGKLEGVESAGQSKTRPMEISG</sequence>
<dbReference type="Proteomes" id="UP000576087">
    <property type="component" value="Unassembled WGS sequence"/>
</dbReference>
<evidence type="ECO:0000313" key="3">
    <source>
        <dbReference type="EMBL" id="MBB4445906.1"/>
    </source>
</evidence>
<protein>
    <submittedName>
        <fullName evidence="2">Glycosyltransferase involved in cell wall biosynthesis</fullName>
    </submittedName>
</protein>
<evidence type="ECO:0000313" key="5">
    <source>
        <dbReference type="Proteomes" id="UP000524535"/>
    </source>
</evidence>
<keyword evidence="2" id="KW-0808">Transferase</keyword>
<comment type="caution">
    <text evidence="2">The sequence shown here is derived from an EMBL/GenBank/DDBJ whole genome shotgun (WGS) entry which is preliminary data.</text>
</comment>
<organism evidence="2 5">
    <name type="scientific">Aliirhizobium cellulosilyticum</name>
    <dbReference type="NCBI Taxonomy" id="393664"/>
    <lineage>
        <taxon>Bacteria</taxon>
        <taxon>Pseudomonadati</taxon>
        <taxon>Pseudomonadota</taxon>
        <taxon>Alphaproteobacteria</taxon>
        <taxon>Hyphomicrobiales</taxon>
        <taxon>Rhizobiaceae</taxon>
        <taxon>Aliirhizobium</taxon>
    </lineage>
</organism>